<dbReference type="RefSeq" id="WP_030198141.1">
    <property type="nucleotide sequence ID" value="NZ_BMNZ01000002.1"/>
</dbReference>
<gene>
    <name evidence="1" type="ORF">GCM10009721_11450</name>
</gene>
<sequence>MDLLLRVAPEVRLSSSTSGLRASLEGATVRVGTGVGSRTLSPGTADGNAVHHSLTELETQARQAQESGDLHALGSIEEAFGSLHLEHHPPRRRPEPPEPATISAKERSLLQRKAFRAALPQVSVFRRVARTKARAIAETEADSFSHTLDLAHTVIAQHRAAALDDQWSDLADHDRCAVIAELEAEFESAACGCTCVDAGWEPDTSRGYVTIVSRYPGFDIVAERGPGVSSSGRRMLRRRTRAERNALYLSGLASFALAAARRAIIVAVAADDVHLVIVRPTEAGEGLEPIYVGTLSREAVTLRPSLADPVPLLLGSAVRPLQFEGPAHDLVAVAPDGDVMDIVRLCVEAIGEAVGVEGIGKDIGDANVAADGEVVQAGSLHDAD</sequence>
<organism evidence="1 2">
    <name type="scientific">Terrabacter tumescens</name>
    <dbReference type="NCBI Taxonomy" id="60443"/>
    <lineage>
        <taxon>Bacteria</taxon>
        <taxon>Bacillati</taxon>
        <taxon>Actinomycetota</taxon>
        <taxon>Actinomycetes</taxon>
        <taxon>Micrococcales</taxon>
        <taxon>Intrasporangiaceae</taxon>
        <taxon>Terrabacter</taxon>
    </lineage>
</organism>
<dbReference type="EMBL" id="BMNZ01000002">
    <property type="protein sequence ID" value="GGM88172.1"/>
    <property type="molecule type" value="Genomic_DNA"/>
</dbReference>
<protein>
    <submittedName>
        <fullName evidence="1">Uncharacterized protein</fullName>
    </submittedName>
</protein>
<comment type="caution">
    <text evidence="1">The sequence shown here is derived from an EMBL/GenBank/DDBJ whole genome shotgun (WGS) entry which is preliminary data.</text>
</comment>
<evidence type="ECO:0000313" key="2">
    <source>
        <dbReference type="Proteomes" id="UP000623461"/>
    </source>
</evidence>
<accession>A0ABQ2HSI0</accession>
<keyword evidence="2" id="KW-1185">Reference proteome</keyword>
<proteinExistence type="predicted"/>
<dbReference type="Proteomes" id="UP000623461">
    <property type="component" value="Unassembled WGS sequence"/>
</dbReference>
<evidence type="ECO:0000313" key="1">
    <source>
        <dbReference type="EMBL" id="GGM88172.1"/>
    </source>
</evidence>
<reference evidence="2" key="1">
    <citation type="journal article" date="2019" name="Int. J. Syst. Evol. Microbiol.">
        <title>The Global Catalogue of Microorganisms (GCM) 10K type strain sequencing project: providing services to taxonomists for standard genome sequencing and annotation.</title>
        <authorList>
            <consortium name="The Broad Institute Genomics Platform"/>
            <consortium name="The Broad Institute Genome Sequencing Center for Infectious Disease"/>
            <person name="Wu L."/>
            <person name="Ma J."/>
        </authorList>
    </citation>
    <scope>NUCLEOTIDE SEQUENCE [LARGE SCALE GENOMIC DNA]</scope>
    <source>
        <strain evidence="2">JCM 1365</strain>
    </source>
</reference>
<name>A0ABQ2HSI0_9MICO</name>